<keyword evidence="7" id="KW-1185">Reference proteome</keyword>
<protein>
    <submittedName>
        <fullName evidence="6">Crp/Fnr family transcriptional regulator</fullName>
    </submittedName>
</protein>
<dbReference type="SUPFAM" id="SSF46785">
    <property type="entry name" value="Winged helix' DNA-binding domain"/>
    <property type="match status" value="1"/>
</dbReference>
<dbReference type="InterPro" id="IPR014710">
    <property type="entry name" value="RmlC-like_jellyroll"/>
</dbReference>
<dbReference type="EMBL" id="CP067136">
    <property type="protein sequence ID" value="WCR07358.1"/>
    <property type="molecule type" value="Genomic_DNA"/>
</dbReference>
<dbReference type="Gene3D" id="1.10.10.10">
    <property type="entry name" value="Winged helix-like DNA-binding domain superfamily/Winged helix DNA-binding domain"/>
    <property type="match status" value="1"/>
</dbReference>
<evidence type="ECO:0000313" key="7">
    <source>
        <dbReference type="Proteomes" id="UP001219349"/>
    </source>
</evidence>
<dbReference type="InterPro" id="IPR018490">
    <property type="entry name" value="cNMP-bd_dom_sf"/>
</dbReference>
<evidence type="ECO:0000256" key="2">
    <source>
        <dbReference type="ARBA" id="ARBA00023125"/>
    </source>
</evidence>
<dbReference type="PROSITE" id="PS51063">
    <property type="entry name" value="HTH_CRP_2"/>
    <property type="match status" value="1"/>
</dbReference>
<dbReference type="PANTHER" id="PTHR24567:SF74">
    <property type="entry name" value="HTH-TYPE TRANSCRIPTIONAL REGULATOR ARCR"/>
    <property type="match status" value="1"/>
</dbReference>
<dbReference type="PANTHER" id="PTHR24567">
    <property type="entry name" value="CRP FAMILY TRANSCRIPTIONAL REGULATORY PROTEIN"/>
    <property type="match status" value="1"/>
</dbReference>
<dbReference type="PROSITE" id="PS50042">
    <property type="entry name" value="CNMP_BINDING_3"/>
    <property type="match status" value="1"/>
</dbReference>
<dbReference type="Pfam" id="PF00027">
    <property type="entry name" value="cNMP_binding"/>
    <property type="match status" value="1"/>
</dbReference>
<dbReference type="InterPro" id="IPR036390">
    <property type="entry name" value="WH_DNA-bd_sf"/>
</dbReference>
<dbReference type="CDD" id="cd00038">
    <property type="entry name" value="CAP_ED"/>
    <property type="match status" value="1"/>
</dbReference>
<dbReference type="Pfam" id="PF13545">
    <property type="entry name" value="HTH_Crp_2"/>
    <property type="match status" value="1"/>
</dbReference>
<dbReference type="Gene3D" id="2.60.120.10">
    <property type="entry name" value="Jelly Rolls"/>
    <property type="match status" value="1"/>
</dbReference>
<keyword evidence="2" id="KW-0238">DNA-binding</keyword>
<dbReference type="SMART" id="SM00100">
    <property type="entry name" value="cNMP"/>
    <property type="match status" value="1"/>
</dbReference>
<proteinExistence type="predicted"/>
<keyword evidence="3" id="KW-0804">Transcription</keyword>
<gene>
    <name evidence="6" type="ORF">JHX87_00435</name>
</gene>
<dbReference type="Proteomes" id="UP001219349">
    <property type="component" value="Chromosome"/>
</dbReference>
<evidence type="ECO:0000313" key="6">
    <source>
        <dbReference type="EMBL" id="WCR07358.1"/>
    </source>
</evidence>
<organism evidence="6 7">
    <name type="scientific">Paracoccus fistulariae</name>
    <dbReference type="NCBI Taxonomy" id="658446"/>
    <lineage>
        <taxon>Bacteria</taxon>
        <taxon>Pseudomonadati</taxon>
        <taxon>Pseudomonadota</taxon>
        <taxon>Alphaproteobacteria</taxon>
        <taxon>Rhodobacterales</taxon>
        <taxon>Paracoccaceae</taxon>
        <taxon>Paracoccus</taxon>
    </lineage>
</organism>
<evidence type="ECO:0000256" key="3">
    <source>
        <dbReference type="ARBA" id="ARBA00023163"/>
    </source>
</evidence>
<dbReference type="InterPro" id="IPR000595">
    <property type="entry name" value="cNMP-bd_dom"/>
</dbReference>
<reference evidence="6 7" key="1">
    <citation type="submission" date="2021-01" db="EMBL/GenBank/DDBJ databases">
        <title>Biogeographic distribution of Paracoccus.</title>
        <authorList>
            <person name="Hollensteiner J."/>
            <person name="Leineberger J."/>
            <person name="Brinkhoff T."/>
            <person name="Daniel R."/>
        </authorList>
    </citation>
    <scope>NUCLEOTIDE SEQUENCE [LARGE SCALE GENOMIC DNA]</scope>
    <source>
        <strain evidence="6 7">KCTC 22803</strain>
    </source>
</reference>
<evidence type="ECO:0000259" key="4">
    <source>
        <dbReference type="PROSITE" id="PS50042"/>
    </source>
</evidence>
<feature type="domain" description="Cyclic nucleotide-binding" evidence="4">
    <location>
        <begin position="18"/>
        <end position="121"/>
    </location>
</feature>
<feature type="domain" description="HTH crp-type" evidence="5">
    <location>
        <begin position="152"/>
        <end position="220"/>
    </location>
</feature>
<dbReference type="InterPro" id="IPR050397">
    <property type="entry name" value="Env_Response_Regulators"/>
</dbReference>
<accession>A0ABY7SLC8</accession>
<dbReference type="InterPro" id="IPR012318">
    <property type="entry name" value="HTH_CRP"/>
</dbReference>
<sequence length="230" mass="25301">MSETLTDNQRQIARQSRFLATLPIDMREPLLDAARVVHFQRGEAIFYQGDEAHALHIVTDGWVKLYRITQNGTETVVHIFSRGQSFGEPIALQRSAYPVSAEAATDCHVICVPADALLSTLDAHPKVAISIIASMLIHLQGLVEQIEQLKARSGTQRVAGFLLELCPQGVESAVVTMPYDKALIAGRLGMQPESLSRAFGRLRKFGVEIDHNQARISSVAQLQEIAFAES</sequence>
<evidence type="ECO:0000256" key="1">
    <source>
        <dbReference type="ARBA" id="ARBA00023015"/>
    </source>
</evidence>
<name>A0ABY7SLC8_9RHOB</name>
<evidence type="ECO:0000259" key="5">
    <source>
        <dbReference type="PROSITE" id="PS51063"/>
    </source>
</evidence>
<dbReference type="RefSeq" id="WP_271884344.1">
    <property type="nucleotide sequence ID" value="NZ_CP067136.1"/>
</dbReference>
<dbReference type="SUPFAM" id="SSF51206">
    <property type="entry name" value="cAMP-binding domain-like"/>
    <property type="match status" value="1"/>
</dbReference>
<dbReference type="InterPro" id="IPR036388">
    <property type="entry name" value="WH-like_DNA-bd_sf"/>
</dbReference>
<keyword evidence="1" id="KW-0805">Transcription regulation</keyword>